<dbReference type="GO" id="GO:0003689">
    <property type="term" value="F:DNA clamp loader activity"/>
    <property type="evidence" value="ECO:0007669"/>
    <property type="project" value="UniProtKB-UniRule"/>
</dbReference>
<evidence type="ECO:0000256" key="2">
    <source>
        <dbReference type="ARBA" id="ARBA00006116"/>
    </source>
</evidence>
<dbReference type="EMBL" id="CP031053">
    <property type="protein sequence ID" value="QDZ25960.1"/>
    <property type="molecule type" value="Genomic_DNA"/>
</dbReference>
<feature type="region of interest" description="Disordered" evidence="10">
    <location>
        <begin position="263"/>
        <end position="289"/>
    </location>
</feature>
<dbReference type="InterPro" id="IPR003593">
    <property type="entry name" value="AAA+_ATPase"/>
</dbReference>
<dbReference type="GO" id="GO:0005634">
    <property type="term" value="C:nucleus"/>
    <property type="evidence" value="ECO:0007669"/>
    <property type="project" value="UniProtKB-SubCell"/>
</dbReference>
<evidence type="ECO:0000256" key="1">
    <source>
        <dbReference type="ARBA" id="ARBA00004123"/>
    </source>
</evidence>
<dbReference type="AlphaFoldDB" id="A0A5B8N274"/>
<dbReference type="GO" id="GO:0005663">
    <property type="term" value="C:DNA replication factor C complex"/>
    <property type="evidence" value="ECO:0007669"/>
    <property type="project" value="InterPro"/>
</dbReference>
<dbReference type="CDD" id="cd18140">
    <property type="entry name" value="HLD_clamp_RFC"/>
    <property type="match status" value="1"/>
</dbReference>
<comment type="similarity">
    <text evidence="2 9">Belongs to the activator 1 large subunit family.</text>
</comment>
<comment type="subunit">
    <text evidence="3">Heterotetramer of subunits RFC2, RFC3, RFC4 and RFC5 that can form a complex with RFC1.</text>
</comment>
<dbReference type="GO" id="GO:0006281">
    <property type="term" value="P:DNA repair"/>
    <property type="evidence" value="ECO:0007669"/>
    <property type="project" value="InterPro"/>
</dbReference>
<dbReference type="CDD" id="cd00009">
    <property type="entry name" value="AAA"/>
    <property type="match status" value="1"/>
</dbReference>
<dbReference type="STRING" id="1764295.A0A5B8N274"/>
<dbReference type="InterPro" id="IPR003959">
    <property type="entry name" value="ATPase_AAA_core"/>
</dbReference>
<feature type="region of interest" description="Disordered" evidence="10">
    <location>
        <begin position="793"/>
        <end position="812"/>
    </location>
</feature>
<dbReference type="SUPFAM" id="SSF52540">
    <property type="entry name" value="P-loop containing nucleoside triphosphate hydrolases"/>
    <property type="match status" value="1"/>
</dbReference>
<dbReference type="SMART" id="SM00382">
    <property type="entry name" value="AAA"/>
    <property type="match status" value="1"/>
</dbReference>
<dbReference type="PANTHER" id="PTHR23389:SF6">
    <property type="entry name" value="REPLICATION FACTOR C SUBUNIT 1"/>
    <property type="match status" value="1"/>
</dbReference>
<dbReference type="PIRSF" id="PIRSF036578">
    <property type="entry name" value="RFC1"/>
    <property type="match status" value="1"/>
</dbReference>
<name>A0A5B8N274_9CHLO</name>
<dbReference type="PROSITE" id="PS50172">
    <property type="entry name" value="BRCT"/>
    <property type="match status" value="1"/>
</dbReference>
<dbReference type="Pfam" id="PF00004">
    <property type="entry name" value="AAA"/>
    <property type="match status" value="1"/>
</dbReference>
<keyword evidence="6 9" id="KW-0547">Nucleotide-binding</keyword>
<dbReference type="Gene3D" id="3.40.50.10190">
    <property type="entry name" value="BRCT domain"/>
    <property type="match status" value="1"/>
</dbReference>
<dbReference type="InterPro" id="IPR013725">
    <property type="entry name" value="DNA_replication_fac_RFC1_C"/>
</dbReference>
<dbReference type="InterPro" id="IPR001357">
    <property type="entry name" value="BRCT_dom"/>
</dbReference>
<keyword evidence="5 9" id="KW-0235">DNA replication</keyword>
<evidence type="ECO:0000313" key="13">
    <source>
        <dbReference type="Proteomes" id="UP000316726"/>
    </source>
</evidence>
<dbReference type="Pfam" id="PF25361">
    <property type="entry name" value="AAA_lid_RFC1"/>
    <property type="match status" value="1"/>
</dbReference>
<dbReference type="SUPFAM" id="SSF52113">
    <property type="entry name" value="BRCT domain"/>
    <property type="match status" value="1"/>
</dbReference>
<feature type="domain" description="BRCT" evidence="11">
    <location>
        <begin position="177"/>
        <end position="260"/>
    </location>
</feature>
<feature type="compositionally biased region" description="Basic residues" evidence="10">
    <location>
        <begin position="797"/>
        <end position="812"/>
    </location>
</feature>
<feature type="compositionally biased region" description="Low complexity" evidence="10">
    <location>
        <begin position="86"/>
        <end position="96"/>
    </location>
</feature>
<dbReference type="InterPro" id="IPR008921">
    <property type="entry name" value="DNA_pol3_clamp-load_cplx_C"/>
</dbReference>
<dbReference type="FunFam" id="3.40.50.300:FF:000395">
    <property type="entry name" value="Replication factor C subunit 1"/>
    <property type="match status" value="1"/>
</dbReference>
<dbReference type="InterPro" id="IPR012178">
    <property type="entry name" value="RFC1"/>
</dbReference>
<sequence length="812" mass="88778">MSSDIRNFFKAAAPKKKREREEEGDDPKPKPKPKPNPSSPVKTTTTTTTTTRTPTPPVSPPSKKKKPLGIDIGASSPSCPPPPPRAAAAAAAAAASPKKKKKASATPKPPTPKELRQKALKSLKKAIDALPLLDESKAEESGFSLREKTADLNPYNQQGGAEVEPRNRATKGKPPRGEADMFHGLGFVITGALDSLHRNECEDLIKRHGGRVTASVSGKTDFLVVGLDSGSSKVKAAREKKETCRIINEDGLFALIASKEKKSSQDGTTGALPKQQEAEEASGSKPAPMAVDLSPEAGLLWVTKHKPKHLGEVVGNQSQRGLMQSWLRNFKDIHVLKKDVVVRGDPRHVKKQEELREKKAVLVSGPPGLGKTTCAALLAKAQGYFPIIEVNASDTRGKSDGDAKKGLNGKTSNQIRELISNSALPSAAAGSSSKESRGPIVIMDECDGMSGSDRGGIGEVVDCIKNTKIPIICICNDKYLPKMKPLRNVCVELDFRKPDKRMIARRMQQVCEKEGLQAAPVALETLAERSNGDLRILLGYLQQWKLTRDTLTYDDVRGSSIDKDSDISPFKVCDVLLGFEGKNYSISDQLNMVFQDMDLIPLLVQENYVNHRPQVAGNDKQRMKILAKAADGMSYGDWASQVVRGQGEWGIMPYQGVMGAVYPATYVRGQREVMNLYPNEPNMTRFSAWLGKNSSQSKVQRELREVGLPSDYLPLVQRRLSQPLLDKGKEGIDEVVDFMKTYGLVKEDKDAILDSLRPKFFKNAEDPMKKVPTAVKSALTRSLTKAELVRDWTVPKPKAKSKAKAKGKAKKK</sequence>
<keyword evidence="7 9" id="KW-0067">ATP-binding</keyword>
<dbReference type="OrthoDB" id="446168at2759"/>
<accession>A0A5B8N274</accession>
<dbReference type="GO" id="GO:0005524">
    <property type="term" value="F:ATP binding"/>
    <property type="evidence" value="ECO:0007669"/>
    <property type="project" value="UniProtKB-UniRule"/>
</dbReference>
<dbReference type="InterPro" id="IPR027417">
    <property type="entry name" value="P-loop_NTPase"/>
</dbReference>
<evidence type="ECO:0000259" key="11">
    <source>
        <dbReference type="PROSITE" id="PS50172"/>
    </source>
</evidence>
<dbReference type="InterPro" id="IPR036420">
    <property type="entry name" value="BRCT_dom_sf"/>
</dbReference>
<dbReference type="GO" id="GO:0006260">
    <property type="term" value="P:DNA replication"/>
    <property type="evidence" value="ECO:0007669"/>
    <property type="project" value="UniProtKB-KW"/>
</dbReference>
<evidence type="ECO:0000256" key="5">
    <source>
        <dbReference type="ARBA" id="ARBA00022705"/>
    </source>
</evidence>
<reference evidence="12 13" key="1">
    <citation type="submission" date="2018-07" db="EMBL/GenBank/DDBJ databases">
        <title>The complete nuclear genome of the prasinophyte Chloropicon primus (CCMP1205).</title>
        <authorList>
            <person name="Pombert J.-F."/>
            <person name="Otis C."/>
            <person name="Turmel M."/>
            <person name="Lemieux C."/>
        </authorList>
    </citation>
    <scope>NUCLEOTIDE SEQUENCE [LARGE SCALE GENOMIC DNA]</scope>
    <source>
        <strain evidence="12 13">CCMP1205</strain>
    </source>
</reference>
<evidence type="ECO:0000256" key="8">
    <source>
        <dbReference type="ARBA" id="ARBA00023242"/>
    </source>
</evidence>
<feature type="region of interest" description="Disordered" evidence="10">
    <location>
        <begin position="138"/>
        <end position="179"/>
    </location>
</feature>
<dbReference type="SUPFAM" id="SSF48019">
    <property type="entry name" value="post-AAA+ oligomerization domain-like"/>
    <property type="match status" value="1"/>
</dbReference>
<dbReference type="Gene3D" id="3.40.50.300">
    <property type="entry name" value="P-loop containing nucleotide triphosphate hydrolases"/>
    <property type="match status" value="1"/>
</dbReference>
<dbReference type="Pfam" id="PF08519">
    <property type="entry name" value="RFC1"/>
    <property type="match status" value="1"/>
</dbReference>
<feature type="compositionally biased region" description="Low complexity" evidence="10">
    <location>
        <begin position="39"/>
        <end position="53"/>
    </location>
</feature>
<organism evidence="12 13">
    <name type="scientific">Chloropicon primus</name>
    <dbReference type="NCBI Taxonomy" id="1764295"/>
    <lineage>
        <taxon>Eukaryota</taxon>
        <taxon>Viridiplantae</taxon>
        <taxon>Chlorophyta</taxon>
        <taxon>Chloropicophyceae</taxon>
        <taxon>Chloropicales</taxon>
        <taxon>Chloropicaceae</taxon>
        <taxon>Chloropicon</taxon>
    </lineage>
</organism>
<evidence type="ECO:0000256" key="9">
    <source>
        <dbReference type="PIRNR" id="PIRNR036578"/>
    </source>
</evidence>
<evidence type="ECO:0000256" key="10">
    <source>
        <dbReference type="SAM" id="MobiDB-lite"/>
    </source>
</evidence>
<keyword evidence="8 9" id="KW-0539">Nucleus</keyword>
<feature type="compositionally biased region" description="Basic and acidic residues" evidence="10">
    <location>
        <begin position="138"/>
        <end position="150"/>
    </location>
</feature>
<dbReference type="InterPro" id="IPR047854">
    <property type="entry name" value="RFC_lid"/>
</dbReference>
<dbReference type="Gene3D" id="1.20.272.10">
    <property type="match status" value="1"/>
</dbReference>
<dbReference type="GO" id="GO:0003677">
    <property type="term" value="F:DNA binding"/>
    <property type="evidence" value="ECO:0007669"/>
    <property type="project" value="InterPro"/>
</dbReference>
<feature type="region of interest" description="Disordered" evidence="10">
    <location>
        <begin position="1"/>
        <end position="122"/>
    </location>
</feature>
<evidence type="ECO:0000256" key="4">
    <source>
        <dbReference type="ARBA" id="ARBA00020401"/>
    </source>
</evidence>
<dbReference type="GO" id="GO:0016887">
    <property type="term" value="F:ATP hydrolysis activity"/>
    <property type="evidence" value="ECO:0007669"/>
    <property type="project" value="InterPro"/>
</dbReference>
<dbReference type="Proteomes" id="UP000316726">
    <property type="component" value="Chromosome 20"/>
</dbReference>
<dbReference type="Gene3D" id="1.10.8.60">
    <property type="match status" value="1"/>
</dbReference>
<proteinExistence type="inferred from homology"/>
<evidence type="ECO:0000256" key="7">
    <source>
        <dbReference type="ARBA" id="ARBA00022840"/>
    </source>
</evidence>
<dbReference type="Pfam" id="PF00533">
    <property type="entry name" value="BRCT"/>
    <property type="match status" value="1"/>
</dbReference>
<dbReference type="PANTHER" id="PTHR23389">
    <property type="entry name" value="CHROMOSOME TRANSMISSION FIDELITY FACTOR 18"/>
    <property type="match status" value="1"/>
</dbReference>
<dbReference type="SMART" id="SM00292">
    <property type="entry name" value="BRCT"/>
    <property type="match status" value="1"/>
</dbReference>
<gene>
    <name evidence="12" type="ORF">A3770_20p84780</name>
</gene>
<evidence type="ECO:0000256" key="3">
    <source>
        <dbReference type="ARBA" id="ARBA00011480"/>
    </source>
</evidence>
<comment type="subcellular location">
    <subcellularLocation>
        <location evidence="1 9">Nucleus</location>
    </subcellularLocation>
</comment>
<evidence type="ECO:0000313" key="12">
    <source>
        <dbReference type="EMBL" id="QDZ25960.1"/>
    </source>
</evidence>
<keyword evidence="13" id="KW-1185">Reference proteome</keyword>
<evidence type="ECO:0000256" key="6">
    <source>
        <dbReference type="ARBA" id="ARBA00022741"/>
    </source>
</evidence>
<protein>
    <recommendedName>
        <fullName evidence="4 9">Replication factor C subunit 1</fullName>
    </recommendedName>
</protein>